<dbReference type="InterPro" id="IPR012913">
    <property type="entry name" value="OS9-like_dom"/>
</dbReference>
<dbReference type="Proteomes" id="UP000807716">
    <property type="component" value="Unassembled WGS sequence"/>
</dbReference>
<feature type="region of interest" description="Disordered" evidence="8">
    <location>
        <begin position="542"/>
        <end position="603"/>
    </location>
</feature>
<keyword evidence="6" id="KW-0256">Endoplasmic reticulum</keyword>
<evidence type="ECO:0000256" key="8">
    <source>
        <dbReference type="SAM" id="MobiDB-lite"/>
    </source>
</evidence>
<dbReference type="PANTHER" id="PTHR15414">
    <property type="entry name" value="OS-9-RELATED"/>
    <property type="match status" value="1"/>
</dbReference>
<keyword evidence="12" id="KW-1185">Reference proteome</keyword>
<keyword evidence="5" id="KW-0430">Lectin</keyword>
<comment type="similarity">
    <text evidence="2">Belongs to the OS-9 family.</text>
</comment>
<dbReference type="OrthoDB" id="2380968at2759"/>
<evidence type="ECO:0000256" key="1">
    <source>
        <dbReference type="ARBA" id="ARBA00004367"/>
    </source>
</evidence>
<organism evidence="11 12">
    <name type="scientific">Actinomortierella ambigua</name>
    <dbReference type="NCBI Taxonomy" id="1343610"/>
    <lineage>
        <taxon>Eukaryota</taxon>
        <taxon>Fungi</taxon>
        <taxon>Fungi incertae sedis</taxon>
        <taxon>Mucoromycota</taxon>
        <taxon>Mortierellomycotina</taxon>
        <taxon>Mortierellomycetes</taxon>
        <taxon>Mortierellales</taxon>
        <taxon>Mortierellaceae</taxon>
        <taxon>Actinomortierella</taxon>
    </lineage>
</organism>
<evidence type="ECO:0000256" key="6">
    <source>
        <dbReference type="ARBA" id="ARBA00022824"/>
    </source>
</evidence>
<feature type="compositionally biased region" description="Polar residues" evidence="8">
    <location>
        <begin position="549"/>
        <end position="577"/>
    </location>
</feature>
<feature type="compositionally biased region" description="Low complexity" evidence="8">
    <location>
        <begin position="649"/>
        <end position="676"/>
    </location>
</feature>
<comment type="subcellular location">
    <subcellularLocation>
        <location evidence="1">Endoplasmic reticulum membrane</location>
        <topology evidence="1">Peripheral membrane protein</topology>
        <orientation evidence="1">Lumenal side</orientation>
    </subcellularLocation>
</comment>
<feature type="compositionally biased region" description="Low complexity" evidence="8">
    <location>
        <begin position="588"/>
        <end position="597"/>
    </location>
</feature>
<dbReference type="SUPFAM" id="SSF50911">
    <property type="entry name" value="Mannose 6-phosphate receptor domain"/>
    <property type="match status" value="1"/>
</dbReference>
<dbReference type="PANTHER" id="PTHR15414:SF0">
    <property type="entry name" value="ENDOPLASMIC RETICULUM LECTIN 1"/>
    <property type="match status" value="1"/>
</dbReference>
<evidence type="ECO:0000256" key="9">
    <source>
        <dbReference type="SAM" id="SignalP"/>
    </source>
</evidence>
<dbReference type="InterPro" id="IPR045149">
    <property type="entry name" value="OS-9-like"/>
</dbReference>
<dbReference type="EMBL" id="JAAAJB010000127">
    <property type="protein sequence ID" value="KAG0264898.1"/>
    <property type="molecule type" value="Genomic_DNA"/>
</dbReference>
<proteinExistence type="inferred from homology"/>
<accession>A0A9P6QBH5</accession>
<sequence>MRRLLSASTAALFVSLIALDSTASALSSSFVYNDILSHPQYQLHFVRDPVPQSSVHPNVLRFGNDHHGKPRAKPQSKQKSIEGETPNEQTQENNPWPKGSRMIMTSSDGQRWACDIPEPPEETKAPEPVKLSTAELEKEESRLIQQGLELLYATKDACVFLTIQRNYWTYQFCYKDRIEQYHLAQDGKKVVKLGDTYTLARFKSNAEESADSPANAAQKSLQKPSKLSTSSRTSIKEGYDRKQLVQEWSGGTTCDLTKKPRKATIHYQCDPGLLKDEITMVNEPATCVYTIVISSPRLCKEPAFVPVPQPEAAVVECRPVISDEQHRHYLLHKSIGGSAPDSAAVEEDHAHTQLAPPPELPQPPRGPPVKTLALDVKNDNVQPNPPKENKDTSGNAEEVKASHDKQTAMSPQEKEQLRVIFEYRELLGLGDMAFEEFIEAYSKLLEVYAKLFPDGVYGLDTINLGAMGKKKEKSEEAAVLPPCTMLSSNPRNDPATLNVDSSSTPENREEHCHQSKLYGSHLDRANGDHTREVYHQRLQESDLGEETDNSSSSQGPQHQTDQQSSWYSKGGSSTNASPRRLTVDHRSSTLPTTSPTTEENILGSAQSYASGDYSHKYSTRAKGLFARNQQHPATTPPEPRRRSSRHGKSISSSSSHSASSTFALPGHSHLSAPGPSSLSSSWIWDNDALLAKEKELAVQQSKLLALSSLAESVATNSSQTGQGFYGKQLKLVGKIAPSRDAADFEMFVKLHVFEHQLTRCPLLPSSTILQHWELLDQHLKPVDPEASGHFMAASGSLAPTEMHVAAMSNALCFVTNRAGDYVLKLSFRIRFVPPSPEEAPEAPQRVHLSLIPKCRSNFLVFKVGPWPTAISSNGISDDREELKEFAMPLQEEEEEDDDDDDDDDGRVVDESAKGVKHVPVEFKLHPSVVSLDEAYLDPDSDEDAQFWMEAQELVARGQVVEKLLESIDDNETTKSPPRRQEGARGEEQEDEDHHHHPQQPTNKNEQDPTSLDDQNQVIGCFHPSSTLHISWMPKHACQFVTSVRQEVHVHLTKAATRATAMEGGSSIRKTSLLLGPKRSQNPEEDVQLLISSDDDDEEEDIEGLVHGASAETVAGGQRVGLVLESNCSLHIRKLGWKPPFVDMRIHGLPVSTEGILMGSDQWLCQQILQITGKAVQDWEILRRGSAMREGNLSSSSSINSPTIRINLFSGTEAQTDLRVVLRADPPPLPPPLKQASWDGNDDDDINSDALLMIPRIEFLGGAREDDGRIRITTGEGLFVQPSPAPSSRQPLGSMHSRLRSIPLEEWPWIDPDAEALEGAVLQYQYPGVDHRPGAAAKTTTTSSLSPPALYVQVRPYRSIGRIERIERVHVDLGLSELYKPAYVRVRLQDVVVGQDAGFLQVSGLEEAELWSVRVNGTTCMRTMEAMGTTDRHDRRRRGERLVLVPLPLHSRLHHQGGVGGQTGEEDGSTPTMASDNYEIEFSYGFMPRFIPAAAAHERGNQEHDKHDLESLQVVIPRFDLPVGDLDNDNNDDDKGYTLWRLYVERAT</sequence>
<evidence type="ECO:0000256" key="2">
    <source>
        <dbReference type="ARBA" id="ARBA00009918"/>
    </source>
</evidence>
<evidence type="ECO:0000313" key="11">
    <source>
        <dbReference type="EMBL" id="KAG0264898.1"/>
    </source>
</evidence>
<feature type="region of interest" description="Disordered" evidence="8">
    <location>
        <begin position="56"/>
        <end position="102"/>
    </location>
</feature>
<name>A0A9P6QBH5_9FUNG</name>
<evidence type="ECO:0000313" key="12">
    <source>
        <dbReference type="Proteomes" id="UP000807716"/>
    </source>
</evidence>
<dbReference type="GO" id="GO:0030246">
    <property type="term" value="F:carbohydrate binding"/>
    <property type="evidence" value="ECO:0007669"/>
    <property type="project" value="UniProtKB-KW"/>
</dbReference>
<feature type="region of interest" description="Disordered" evidence="8">
    <location>
        <begin position="625"/>
        <end position="676"/>
    </location>
</feature>
<dbReference type="InterPro" id="IPR044865">
    <property type="entry name" value="MRH_dom"/>
</dbReference>
<comment type="caution">
    <text evidence="11">The sequence shown here is derived from an EMBL/GenBank/DDBJ whole genome shotgun (WGS) entry which is preliminary data.</text>
</comment>
<dbReference type="GO" id="GO:0005788">
    <property type="term" value="C:endoplasmic reticulum lumen"/>
    <property type="evidence" value="ECO:0007669"/>
    <property type="project" value="TreeGrafter"/>
</dbReference>
<feature type="domain" description="MRH" evidence="10">
    <location>
        <begin position="156"/>
        <end position="301"/>
    </location>
</feature>
<evidence type="ECO:0000259" key="10">
    <source>
        <dbReference type="PROSITE" id="PS51914"/>
    </source>
</evidence>
<dbReference type="InterPro" id="IPR009011">
    <property type="entry name" value="Man6P_isomerase_rcpt-bd_dom_sf"/>
</dbReference>
<feature type="compositionally biased region" description="Basic and acidic residues" evidence="8">
    <location>
        <begin position="978"/>
        <end position="994"/>
    </location>
</feature>
<feature type="chain" id="PRO_5040329382" description="Protein OS-9 homolog" evidence="9">
    <location>
        <begin position="26"/>
        <end position="1547"/>
    </location>
</feature>
<feature type="region of interest" description="Disordered" evidence="8">
    <location>
        <begin position="888"/>
        <end position="913"/>
    </location>
</feature>
<feature type="region of interest" description="Disordered" evidence="8">
    <location>
        <begin position="470"/>
        <end position="513"/>
    </location>
</feature>
<feature type="compositionally biased region" description="Polar residues" evidence="8">
    <location>
        <begin position="215"/>
        <end position="233"/>
    </location>
</feature>
<evidence type="ECO:0000256" key="3">
    <source>
        <dbReference type="ARBA" id="ARBA00018727"/>
    </source>
</evidence>
<feature type="region of interest" description="Disordered" evidence="8">
    <location>
        <begin position="964"/>
        <end position="1017"/>
    </location>
</feature>
<keyword evidence="7" id="KW-1015">Disulfide bond</keyword>
<dbReference type="GO" id="GO:0030968">
    <property type="term" value="P:endoplasmic reticulum unfolded protein response"/>
    <property type="evidence" value="ECO:0007669"/>
    <property type="project" value="InterPro"/>
</dbReference>
<feature type="compositionally biased region" description="Acidic residues" evidence="8">
    <location>
        <begin position="890"/>
        <end position="904"/>
    </location>
</feature>
<dbReference type="Pfam" id="PF07915">
    <property type="entry name" value="PRKCSH"/>
    <property type="match status" value="1"/>
</dbReference>
<evidence type="ECO:0000256" key="7">
    <source>
        <dbReference type="ARBA" id="ARBA00023157"/>
    </source>
</evidence>
<feature type="compositionally biased region" description="Polar residues" evidence="8">
    <location>
        <begin position="1001"/>
        <end position="1017"/>
    </location>
</feature>
<feature type="compositionally biased region" description="Pro residues" evidence="8">
    <location>
        <begin position="355"/>
        <end position="367"/>
    </location>
</feature>
<feature type="compositionally biased region" description="Basic and acidic residues" evidence="8">
    <location>
        <begin position="387"/>
        <end position="413"/>
    </location>
</feature>
<feature type="region of interest" description="Disordered" evidence="8">
    <location>
        <begin position="208"/>
        <end position="235"/>
    </location>
</feature>
<evidence type="ECO:0000256" key="5">
    <source>
        <dbReference type="ARBA" id="ARBA00022734"/>
    </source>
</evidence>
<dbReference type="GO" id="GO:0005789">
    <property type="term" value="C:endoplasmic reticulum membrane"/>
    <property type="evidence" value="ECO:0007669"/>
    <property type="project" value="UniProtKB-SubCell"/>
</dbReference>
<keyword evidence="4 9" id="KW-0732">Signal</keyword>
<gene>
    <name evidence="11" type="primary">YOS9</name>
    <name evidence="11" type="ORF">DFQ27_000916</name>
</gene>
<dbReference type="PROSITE" id="PS51914">
    <property type="entry name" value="MRH"/>
    <property type="match status" value="1"/>
</dbReference>
<protein>
    <recommendedName>
        <fullName evidence="3">Protein OS-9 homolog</fullName>
    </recommendedName>
</protein>
<dbReference type="GO" id="GO:0030970">
    <property type="term" value="P:retrograde protein transport, ER to cytosol"/>
    <property type="evidence" value="ECO:0007669"/>
    <property type="project" value="TreeGrafter"/>
</dbReference>
<reference evidence="11" key="1">
    <citation type="journal article" date="2020" name="Fungal Divers.">
        <title>Resolving the Mortierellaceae phylogeny through synthesis of multi-gene phylogenetics and phylogenomics.</title>
        <authorList>
            <person name="Vandepol N."/>
            <person name="Liber J."/>
            <person name="Desiro A."/>
            <person name="Na H."/>
            <person name="Kennedy M."/>
            <person name="Barry K."/>
            <person name="Grigoriev I.V."/>
            <person name="Miller A.N."/>
            <person name="O'Donnell K."/>
            <person name="Stajich J.E."/>
            <person name="Bonito G."/>
        </authorList>
    </citation>
    <scope>NUCLEOTIDE SEQUENCE</scope>
    <source>
        <strain evidence="11">BC1065</strain>
    </source>
</reference>
<feature type="region of interest" description="Disordered" evidence="8">
    <location>
        <begin position="335"/>
        <end position="413"/>
    </location>
</feature>
<dbReference type="Gene3D" id="2.70.130.10">
    <property type="entry name" value="Mannose-6-phosphate receptor binding domain"/>
    <property type="match status" value="1"/>
</dbReference>
<evidence type="ECO:0000256" key="4">
    <source>
        <dbReference type="ARBA" id="ARBA00022729"/>
    </source>
</evidence>
<feature type="signal peptide" evidence="9">
    <location>
        <begin position="1"/>
        <end position="25"/>
    </location>
</feature>